<keyword evidence="1" id="KW-0732">Signal</keyword>
<reference evidence="2" key="1">
    <citation type="submission" date="2018-01" db="EMBL/GenBank/DDBJ databases">
        <authorList>
            <person name="Mao J.F."/>
        </authorList>
    </citation>
    <scope>NUCLEOTIDE SEQUENCE</scope>
    <source>
        <strain evidence="2">Huo1</strain>
        <tissue evidence="2">Leaf</tissue>
    </source>
</reference>
<accession>A0A8X8ZR39</accession>
<dbReference type="EMBL" id="PNBA02000009">
    <property type="protein sequence ID" value="KAG6413681.1"/>
    <property type="molecule type" value="Genomic_DNA"/>
</dbReference>
<dbReference type="Proteomes" id="UP000298416">
    <property type="component" value="Unassembled WGS sequence"/>
</dbReference>
<keyword evidence="3" id="KW-1185">Reference proteome</keyword>
<evidence type="ECO:0008006" key="4">
    <source>
        <dbReference type="Google" id="ProtNLM"/>
    </source>
</evidence>
<evidence type="ECO:0000313" key="2">
    <source>
        <dbReference type="EMBL" id="KAG6413681.1"/>
    </source>
</evidence>
<feature type="signal peptide" evidence="1">
    <location>
        <begin position="1"/>
        <end position="20"/>
    </location>
</feature>
<feature type="chain" id="PRO_5036489123" description="Secreted protein" evidence="1">
    <location>
        <begin position="21"/>
        <end position="140"/>
    </location>
</feature>
<gene>
    <name evidence="2" type="ORF">SASPL_126395</name>
</gene>
<organism evidence="2">
    <name type="scientific">Salvia splendens</name>
    <name type="common">Scarlet sage</name>
    <dbReference type="NCBI Taxonomy" id="180675"/>
    <lineage>
        <taxon>Eukaryota</taxon>
        <taxon>Viridiplantae</taxon>
        <taxon>Streptophyta</taxon>
        <taxon>Embryophyta</taxon>
        <taxon>Tracheophyta</taxon>
        <taxon>Spermatophyta</taxon>
        <taxon>Magnoliopsida</taxon>
        <taxon>eudicotyledons</taxon>
        <taxon>Gunneridae</taxon>
        <taxon>Pentapetalae</taxon>
        <taxon>asterids</taxon>
        <taxon>lamiids</taxon>
        <taxon>Lamiales</taxon>
        <taxon>Lamiaceae</taxon>
        <taxon>Nepetoideae</taxon>
        <taxon>Mentheae</taxon>
        <taxon>Salviinae</taxon>
        <taxon>Salvia</taxon>
        <taxon>Salvia subgen. Calosphace</taxon>
        <taxon>core Calosphace</taxon>
    </lineage>
</organism>
<dbReference type="PANTHER" id="PTHR48156:SF1">
    <property type="entry name" value="TRANSMEMBRANE PROTEIN"/>
    <property type="match status" value="1"/>
</dbReference>
<evidence type="ECO:0000256" key="1">
    <source>
        <dbReference type="SAM" id="SignalP"/>
    </source>
</evidence>
<reference evidence="2" key="2">
    <citation type="submission" date="2020-08" db="EMBL/GenBank/DDBJ databases">
        <title>Plant Genome Project.</title>
        <authorList>
            <person name="Zhang R.-G."/>
        </authorList>
    </citation>
    <scope>NUCLEOTIDE SEQUENCE</scope>
    <source>
        <strain evidence="2">Huo1</strain>
        <tissue evidence="2">Leaf</tissue>
    </source>
</reference>
<dbReference type="PANTHER" id="PTHR48156">
    <property type="entry name" value="TRANSMEMBRANE PROTEIN"/>
    <property type="match status" value="1"/>
</dbReference>
<sequence>MAVGWSVTLWMARMVWFAWSGWVISCLTVADELAGSLRSGDIGPFHVGKMVETILLIIQNLALTAKSNHAVQKPLVFFAYPIRSICESSAFSCDSLLVTMKLSVRRVAVVVSIDEKRGTRLKSPRVVLLEKMEDLVLLAT</sequence>
<name>A0A8X8ZR39_SALSN</name>
<evidence type="ECO:0000313" key="3">
    <source>
        <dbReference type="Proteomes" id="UP000298416"/>
    </source>
</evidence>
<comment type="caution">
    <text evidence="2">The sequence shown here is derived from an EMBL/GenBank/DDBJ whole genome shotgun (WGS) entry which is preliminary data.</text>
</comment>
<proteinExistence type="predicted"/>
<dbReference type="AlphaFoldDB" id="A0A8X8ZR39"/>
<protein>
    <recommendedName>
        <fullName evidence="4">Secreted protein</fullName>
    </recommendedName>
</protein>